<dbReference type="SUPFAM" id="SSF56784">
    <property type="entry name" value="HAD-like"/>
    <property type="match status" value="1"/>
</dbReference>
<dbReference type="EMBL" id="LT899436">
    <property type="protein sequence ID" value="SNR14716.1"/>
    <property type="molecule type" value="Genomic_DNA"/>
</dbReference>
<reference evidence="1 2" key="1">
    <citation type="submission" date="2017-07" db="EMBL/GenBank/DDBJ databases">
        <authorList>
            <person name="Sun Z.S."/>
            <person name="Albrecht U."/>
            <person name="Echele G."/>
            <person name="Lee C.C."/>
        </authorList>
    </citation>
    <scope>NUCLEOTIDE SEQUENCE [LARGE SCALE GENOMIC DNA]</scope>
    <source>
        <strain evidence="2">type strain: KCTC 22618</strain>
    </source>
</reference>
<evidence type="ECO:0000313" key="1">
    <source>
        <dbReference type="EMBL" id="SNR14716.1"/>
    </source>
</evidence>
<dbReference type="InterPro" id="IPR036412">
    <property type="entry name" value="HAD-like_sf"/>
</dbReference>
<dbReference type="OrthoDB" id="5431593at2"/>
<accession>A0A238U6S9</accession>
<proteinExistence type="predicted"/>
<dbReference type="KEGG" id="tje:TJEJU_0955"/>
<dbReference type="RefSeq" id="WP_095069894.1">
    <property type="nucleotide sequence ID" value="NZ_LT899436.1"/>
</dbReference>
<dbReference type="Proteomes" id="UP000215214">
    <property type="component" value="Chromosome TJEJU"/>
</dbReference>
<gene>
    <name evidence="1" type="ORF">TJEJU_0955</name>
</gene>
<sequence>MDISFDLDSTLIPNGMEFETENRSRIAKLFGIEEIRKGTPELILDLQNEGHEIHIYTTSFRSKRKIRRTLKYYGIKVSRIVNEKENQKTLKFRNINSSKFPPAFDFDLHIDDLKGVGIESERFNFKAIIIEPTDKNWIHKIKSGIKNIKKHFIS</sequence>
<protein>
    <recommendedName>
        <fullName evidence="3">HAD family hydrolase</fullName>
    </recommendedName>
</protein>
<dbReference type="Gene3D" id="3.40.50.1000">
    <property type="entry name" value="HAD superfamily/HAD-like"/>
    <property type="match status" value="1"/>
</dbReference>
<organism evidence="1 2">
    <name type="scientific">Tenacibaculum jejuense</name>
    <dbReference type="NCBI Taxonomy" id="584609"/>
    <lineage>
        <taxon>Bacteria</taxon>
        <taxon>Pseudomonadati</taxon>
        <taxon>Bacteroidota</taxon>
        <taxon>Flavobacteriia</taxon>
        <taxon>Flavobacteriales</taxon>
        <taxon>Flavobacteriaceae</taxon>
        <taxon>Tenacibaculum</taxon>
    </lineage>
</organism>
<keyword evidence="2" id="KW-1185">Reference proteome</keyword>
<evidence type="ECO:0000313" key="2">
    <source>
        <dbReference type="Proteomes" id="UP000215214"/>
    </source>
</evidence>
<name>A0A238U6S9_9FLAO</name>
<evidence type="ECO:0008006" key="3">
    <source>
        <dbReference type="Google" id="ProtNLM"/>
    </source>
</evidence>
<dbReference type="AlphaFoldDB" id="A0A238U6S9"/>
<dbReference type="InterPro" id="IPR023214">
    <property type="entry name" value="HAD_sf"/>
</dbReference>